<reference evidence="3 4" key="1">
    <citation type="journal article" date="2021" name="Commun. Biol.">
        <title>The genome of Shorea leprosula (Dipterocarpaceae) highlights the ecological relevance of drought in aseasonal tropical rainforests.</title>
        <authorList>
            <person name="Ng K.K.S."/>
            <person name="Kobayashi M.J."/>
            <person name="Fawcett J.A."/>
            <person name="Hatakeyama M."/>
            <person name="Paape T."/>
            <person name="Ng C.H."/>
            <person name="Ang C.C."/>
            <person name="Tnah L.H."/>
            <person name="Lee C.T."/>
            <person name="Nishiyama T."/>
            <person name="Sese J."/>
            <person name="O'Brien M.J."/>
            <person name="Copetti D."/>
            <person name="Mohd Noor M.I."/>
            <person name="Ong R.C."/>
            <person name="Putra M."/>
            <person name="Sireger I.Z."/>
            <person name="Indrioko S."/>
            <person name="Kosugi Y."/>
            <person name="Izuno A."/>
            <person name="Isagi Y."/>
            <person name="Lee S.L."/>
            <person name="Shimizu K.K."/>
        </authorList>
    </citation>
    <scope>NUCLEOTIDE SEQUENCE [LARGE SCALE GENOMIC DNA]</scope>
    <source>
        <strain evidence="3">214</strain>
    </source>
</reference>
<comment type="caution">
    <text evidence="3">The sequence shown here is derived from an EMBL/GenBank/DDBJ whole genome shotgun (WGS) entry which is preliminary data.</text>
</comment>
<proteinExistence type="predicted"/>
<sequence>MGSNGGRAWLFIFVVFFFSSFSSTVDCSGYYDPIALDALIHSYANQTLSKQRKGALYNVPLPSNFSGTNVSVIRLRSGSIWGRGANLGWLTIPPRVKTIPYTQRIAVVYQNLGNLSSKYYQVPGYNVVAPVIGFKAYDVSNISALGDQELAFNITADPISIHFPDGTETQNKTLQCVKFRDGGSVEYLRNLTGPNVCTTLDQGHYTLVVVSSPSRGSEEKKGRLWRWWVIGFAVGFIGLVSLILVGVLVVKLVRRRRIRKMEKESEQGVALDPFWISGSKMPSASMLRTQPALDDNDSVP</sequence>
<dbReference type="PANTHER" id="PTHR33512">
    <property type="entry name" value="PROTEIN, PUTATIVE (DUF1191)-RELATED"/>
    <property type="match status" value="1"/>
</dbReference>
<evidence type="ECO:0000313" key="4">
    <source>
        <dbReference type="Proteomes" id="UP001054252"/>
    </source>
</evidence>
<dbReference type="Pfam" id="PF06697">
    <property type="entry name" value="DUF1191"/>
    <property type="match status" value="1"/>
</dbReference>
<evidence type="ECO:0000256" key="1">
    <source>
        <dbReference type="SAM" id="Phobius"/>
    </source>
</evidence>
<name>A0AAV5ICF4_9ROSI</name>
<feature type="chain" id="PRO_5043955194" evidence="2">
    <location>
        <begin position="25"/>
        <end position="300"/>
    </location>
</feature>
<accession>A0AAV5ICF4</accession>
<feature type="transmembrane region" description="Helical" evidence="1">
    <location>
        <begin position="225"/>
        <end position="253"/>
    </location>
</feature>
<organism evidence="3 4">
    <name type="scientific">Rubroshorea leprosula</name>
    <dbReference type="NCBI Taxonomy" id="152421"/>
    <lineage>
        <taxon>Eukaryota</taxon>
        <taxon>Viridiplantae</taxon>
        <taxon>Streptophyta</taxon>
        <taxon>Embryophyta</taxon>
        <taxon>Tracheophyta</taxon>
        <taxon>Spermatophyta</taxon>
        <taxon>Magnoliopsida</taxon>
        <taxon>eudicotyledons</taxon>
        <taxon>Gunneridae</taxon>
        <taxon>Pentapetalae</taxon>
        <taxon>rosids</taxon>
        <taxon>malvids</taxon>
        <taxon>Malvales</taxon>
        <taxon>Dipterocarpaceae</taxon>
        <taxon>Rubroshorea</taxon>
    </lineage>
</organism>
<gene>
    <name evidence="3" type="ORF">SLEP1_g9934</name>
</gene>
<keyword evidence="1" id="KW-0472">Membrane</keyword>
<keyword evidence="2" id="KW-0732">Signal</keyword>
<evidence type="ECO:0000256" key="2">
    <source>
        <dbReference type="SAM" id="SignalP"/>
    </source>
</evidence>
<keyword evidence="1" id="KW-1133">Transmembrane helix</keyword>
<dbReference type="GO" id="GO:0016020">
    <property type="term" value="C:membrane"/>
    <property type="evidence" value="ECO:0007669"/>
    <property type="project" value="TreeGrafter"/>
</dbReference>
<dbReference type="Proteomes" id="UP001054252">
    <property type="component" value="Unassembled WGS sequence"/>
</dbReference>
<protein>
    <submittedName>
        <fullName evidence="3">Uncharacterized protein</fullName>
    </submittedName>
</protein>
<dbReference type="PANTHER" id="PTHR33512:SF7">
    <property type="entry name" value="LEGUME LECTIN DOMAIN-CONTAINING PROTEIN"/>
    <property type="match status" value="1"/>
</dbReference>
<dbReference type="InterPro" id="IPR010605">
    <property type="entry name" value="DUF1191"/>
</dbReference>
<feature type="signal peptide" evidence="2">
    <location>
        <begin position="1"/>
        <end position="24"/>
    </location>
</feature>
<keyword evidence="4" id="KW-1185">Reference proteome</keyword>
<keyword evidence="1" id="KW-0812">Transmembrane</keyword>
<evidence type="ECO:0000313" key="3">
    <source>
        <dbReference type="EMBL" id="GKU96732.1"/>
    </source>
</evidence>
<dbReference type="AlphaFoldDB" id="A0AAV5ICF4"/>
<dbReference type="EMBL" id="BPVZ01000010">
    <property type="protein sequence ID" value="GKU96732.1"/>
    <property type="molecule type" value="Genomic_DNA"/>
</dbReference>